<dbReference type="HOGENOM" id="CLU_019419_1_1_1"/>
<dbReference type="RefSeq" id="XP_009160682.1">
    <property type="nucleotide sequence ID" value="XM_009162434.1"/>
</dbReference>
<reference evidence="2" key="1">
    <citation type="submission" date="2011-07" db="EMBL/GenBank/DDBJ databases">
        <title>The Genome Sequence of Exophiala (Wangiella) dermatitidis NIH/UT8656.</title>
        <authorList>
            <consortium name="The Broad Institute Genome Sequencing Platform"/>
            <person name="Cuomo C."/>
            <person name="Wang Z."/>
            <person name="Hunicke-Smith S."/>
            <person name="Szanislo P.J."/>
            <person name="Earl A."/>
            <person name="Young S.K."/>
            <person name="Zeng Q."/>
            <person name="Gargeya S."/>
            <person name="Fitzgerald M."/>
            <person name="Haas B."/>
            <person name="Abouelleil A."/>
            <person name="Alvarado L."/>
            <person name="Arachchi H.M."/>
            <person name="Berlin A."/>
            <person name="Brown A."/>
            <person name="Chapman S.B."/>
            <person name="Chen Z."/>
            <person name="Dunbar C."/>
            <person name="Freedman E."/>
            <person name="Gearin G."/>
            <person name="Gellesch M."/>
            <person name="Goldberg J."/>
            <person name="Griggs A."/>
            <person name="Gujja S."/>
            <person name="Heiman D."/>
            <person name="Howarth C."/>
            <person name="Larson L."/>
            <person name="Lui A."/>
            <person name="MacDonald P.J.P."/>
            <person name="Montmayeur A."/>
            <person name="Murphy C."/>
            <person name="Neiman D."/>
            <person name="Pearson M."/>
            <person name="Priest M."/>
            <person name="Roberts A."/>
            <person name="Saif S."/>
            <person name="Shea T."/>
            <person name="Shenoy N."/>
            <person name="Sisk P."/>
            <person name="Stolte C."/>
            <person name="Sykes S."/>
            <person name="Wortman J."/>
            <person name="Nusbaum C."/>
            <person name="Birren B."/>
        </authorList>
    </citation>
    <scope>NUCLEOTIDE SEQUENCE</scope>
    <source>
        <strain evidence="2">NIH/UT8656</strain>
    </source>
</reference>
<dbReference type="OrthoDB" id="2351940at2759"/>
<feature type="region of interest" description="Disordered" evidence="1">
    <location>
        <begin position="271"/>
        <end position="401"/>
    </location>
</feature>
<evidence type="ECO:0000256" key="1">
    <source>
        <dbReference type="SAM" id="MobiDB-lite"/>
    </source>
</evidence>
<organism evidence="2 3">
    <name type="scientific">Exophiala dermatitidis (strain ATCC 34100 / CBS 525.76 / NIH/UT8656)</name>
    <name type="common">Black yeast</name>
    <name type="synonym">Wangiella dermatitidis</name>
    <dbReference type="NCBI Taxonomy" id="858893"/>
    <lineage>
        <taxon>Eukaryota</taxon>
        <taxon>Fungi</taxon>
        <taxon>Dikarya</taxon>
        <taxon>Ascomycota</taxon>
        <taxon>Pezizomycotina</taxon>
        <taxon>Eurotiomycetes</taxon>
        <taxon>Chaetothyriomycetidae</taxon>
        <taxon>Chaetothyriales</taxon>
        <taxon>Herpotrichiellaceae</taxon>
        <taxon>Exophiala</taxon>
    </lineage>
</organism>
<protein>
    <submittedName>
        <fullName evidence="2">Uncharacterized protein</fullName>
    </submittedName>
</protein>
<dbReference type="OMA" id="WPENILR"/>
<feature type="compositionally biased region" description="Basic and acidic residues" evidence="1">
    <location>
        <begin position="101"/>
        <end position="114"/>
    </location>
</feature>
<keyword evidence="3" id="KW-1185">Reference proteome</keyword>
<feature type="region of interest" description="Disordered" evidence="1">
    <location>
        <begin position="28"/>
        <end position="163"/>
    </location>
</feature>
<proteinExistence type="predicted"/>
<dbReference type="VEuPathDB" id="FungiDB:HMPREF1120_08190"/>
<feature type="compositionally biased region" description="Polar residues" evidence="1">
    <location>
        <begin position="67"/>
        <end position="93"/>
    </location>
</feature>
<name>H6C7Z4_EXODN</name>
<accession>H6C7Z4</accession>
<dbReference type="EMBL" id="JH226136">
    <property type="protein sequence ID" value="EHY60221.1"/>
    <property type="molecule type" value="Genomic_DNA"/>
</dbReference>
<feature type="compositionally biased region" description="Basic and acidic residues" evidence="1">
    <location>
        <begin position="362"/>
        <end position="381"/>
    </location>
</feature>
<evidence type="ECO:0000313" key="2">
    <source>
        <dbReference type="EMBL" id="EHY60221.1"/>
    </source>
</evidence>
<gene>
    <name evidence="2" type="ORF">HMPREF1120_08190</name>
</gene>
<evidence type="ECO:0000313" key="3">
    <source>
        <dbReference type="Proteomes" id="UP000007304"/>
    </source>
</evidence>
<dbReference type="eggNOG" id="ENOG502S728">
    <property type="taxonomic scope" value="Eukaryota"/>
</dbReference>
<feature type="compositionally biased region" description="Basic residues" evidence="1">
    <location>
        <begin position="276"/>
        <end position="286"/>
    </location>
</feature>
<sequence>MEEETDPIDRTRWPNISTRLQNLRNLLSSERHLGADQQRAFEAIDREMDQMEADRSAARERRRRGNSETNAQDQDTQSASEGPSQSSMPANPSRTRRRALRPSERLQRDQRERLGQIGRPTTSELFVAPSDLSSAASARPDRGERSRAKRRKLANGSYEEEPRTFSYGHKGQVVPGQLRLDIVSCDGGEYSDPHIPINSYPQNVLLDDTSVYCTKSNRCNLLLKHVGGMPFTLTQIVVKAPRAGYDAPIQEGMIFVAMEDDNLLESTSQYEVHWSPKSHRRHRARPRSLPPSQEYLHSTRSPHRSSDRSRLLSNPEDLEDEDGLEISLVPGFNVSVEDPSDEEANERESPPSPRPWHDDDDSLRPYVDRYRPMYPEGERNDLWSSSSESEGYEPDTMRPEAEDRVQQRALLDMDNTMAHRNRMLDLLRAQQIRDNDEVFGYRVRQAESDEEDGTFNRRSTPSRIGLRTFAPAVGGAHQAGRSEEHANTLMDLSGTTSKQQAVEAGASSSVRPAVTTPHARFFISQSKSSTAIKFDPPVSGRYILVKLWAQLSNANIDIQSILAYGYGGPRFFPSTELR</sequence>
<dbReference type="Proteomes" id="UP000007304">
    <property type="component" value="Unassembled WGS sequence"/>
</dbReference>
<dbReference type="STRING" id="858893.H6C7Z4"/>
<feature type="compositionally biased region" description="Basic and acidic residues" evidence="1">
    <location>
        <begin position="42"/>
        <end position="59"/>
    </location>
</feature>
<dbReference type="InParanoid" id="H6C7Z4"/>
<dbReference type="GeneID" id="20312829"/>
<dbReference type="AlphaFoldDB" id="H6C7Z4"/>